<dbReference type="EMBL" id="UYRW01016973">
    <property type="protein sequence ID" value="VDN03823.1"/>
    <property type="molecule type" value="Genomic_DNA"/>
</dbReference>
<gene>
    <name evidence="1" type="ORF">NOO_LOCUS13627</name>
</gene>
<accession>A0A3P7L0Z3</accession>
<sequence length="63" mass="7545">AKKAKKPLKNTFCYAIIIVYTYNVTTRQKRKHRRTWESQAVRGDRMMDRSKILSLPLLDQMMD</sequence>
<proteinExistence type="predicted"/>
<name>A0A3P7L0Z3_ONCOC</name>
<evidence type="ECO:0000313" key="1">
    <source>
        <dbReference type="EMBL" id="VDN03823.1"/>
    </source>
</evidence>
<dbReference type="AlphaFoldDB" id="A0A3P7L0Z3"/>
<protein>
    <submittedName>
        <fullName evidence="1">Uncharacterized protein</fullName>
    </submittedName>
</protein>
<keyword evidence="2" id="KW-1185">Reference proteome</keyword>
<evidence type="ECO:0000313" key="2">
    <source>
        <dbReference type="Proteomes" id="UP000271087"/>
    </source>
</evidence>
<organism evidence="1 2">
    <name type="scientific">Onchocerca ochengi</name>
    <name type="common">Filarial nematode worm</name>
    <dbReference type="NCBI Taxonomy" id="42157"/>
    <lineage>
        <taxon>Eukaryota</taxon>
        <taxon>Metazoa</taxon>
        <taxon>Ecdysozoa</taxon>
        <taxon>Nematoda</taxon>
        <taxon>Chromadorea</taxon>
        <taxon>Rhabditida</taxon>
        <taxon>Spirurina</taxon>
        <taxon>Spiruromorpha</taxon>
        <taxon>Filarioidea</taxon>
        <taxon>Onchocercidae</taxon>
        <taxon>Onchocerca</taxon>
    </lineage>
</organism>
<reference evidence="1 2" key="1">
    <citation type="submission" date="2018-08" db="EMBL/GenBank/DDBJ databases">
        <authorList>
            <person name="Laetsch R D."/>
            <person name="Stevens L."/>
            <person name="Kumar S."/>
            <person name="Blaxter L. M."/>
        </authorList>
    </citation>
    <scope>NUCLEOTIDE SEQUENCE [LARGE SCALE GENOMIC DNA]</scope>
</reference>
<feature type="non-terminal residue" evidence="1">
    <location>
        <position position="1"/>
    </location>
</feature>
<dbReference type="Proteomes" id="UP000271087">
    <property type="component" value="Unassembled WGS sequence"/>
</dbReference>